<dbReference type="SMART" id="SM00723">
    <property type="entry name" value="AMOP"/>
    <property type="match status" value="1"/>
</dbReference>
<dbReference type="CDD" id="cd00033">
    <property type="entry name" value="CCP"/>
    <property type="match status" value="1"/>
</dbReference>
<evidence type="ECO:0000256" key="9">
    <source>
        <dbReference type="SAM" id="SignalP"/>
    </source>
</evidence>
<name>A0A1D2NEK8_ORCCI</name>
<dbReference type="InterPro" id="IPR005533">
    <property type="entry name" value="AMOP_dom"/>
</dbReference>
<dbReference type="SMART" id="SM00539">
    <property type="entry name" value="NIDO"/>
    <property type="match status" value="1"/>
</dbReference>
<dbReference type="Gene3D" id="2.10.70.10">
    <property type="entry name" value="Complement Module, domain 1"/>
    <property type="match status" value="1"/>
</dbReference>
<comment type="subcellular location">
    <subcellularLocation>
        <location evidence="1">Membrane</location>
    </subcellularLocation>
</comment>
<dbReference type="PROSITE" id="PS50856">
    <property type="entry name" value="AMOP"/>
    <property type="match status" value="1"/>
</dbReference>
<proteinExistence type="predicted"/>
<feature type="domain" description="VWFD" evidence="13">
    <location>
        <begin position="754"/>
        <end position="964"/>
    </location>
</feature>
<keyword evidence="5" id="KW-1015">Disulfide bond</keyword>
<keyword evidence="9" id="KW-0732">Signal</keyword>
<evidence type="ECO:0000259" key="13">
    <source>
        <dbReference type="PROSITE" id="PS51233"/>
    </source>
</evidence>
<evidence type="ECO:0000256" key="2">
    <source>
        <dbReference type="ARBA" id="ARBA00022692"/>
    </source>
</evidence>
<dbReference type="PANTHER" id="PTHR13802">
    <property type="entry name" value="MUCIN 4-RELATED"/>
    <property type="match status" value="1"/>
</dbReference>
<evidence type="ECO:0000313" key="14">
    <source>
        <dbReference type="EMBL" id="ODN03700.1"/>
    </source>
</evidence>
<evidence type="ECO:0000256" key="1">
    <source>
        <dbReference type="ARBA" id="ARBA00004370"/>
    </source>
</evidence>
<keyword evidence="6" id="KW-0768">Sushi</keyword>
<dbReference type="SUPFAM" id="SSF57535">
    <property type="entry name" value="Complement control module/SCR domain"/>
    <property type="match status" value="1"/>
</dbReference>
<dbReference type="InterPro" id="IPR051495">
    <property type="entry name" value="Epithelial_Barrier/Signaling"/>
</dbReference>
<protein>
    <submittedName>
        <fullName evidence="14">Protein mesh</fullName>
    </submittedName>
</protein>
<keyword evidence="4 8" id="KW-0472">Membrane</keyword>
<dbReference type="EMBL" id="LJIJ01000066">
    <property type="protein sequence ID" value="ODN03700.1"/>
    <property type="molecule type" value="Genomic_DNA"/>
</dbReference>
<dbReference type="PROSITE" id="PS50923">
    <property type="entry name" value="SUSHI"/>
    <property type="match status" value="1"/>
</dbReference>
<sequence length="1442" mass="162068">MARCNNCVKLKNFVGIVVLLSLSFSVAVAYSDISDDVELIDTSSSGGDKFGSLDFWNSRIDPFNPEEQSGRQVASNYILNPSRLNQIRSEMLYPFFDEGGGGENIGDFQKHIKDNSPQITKHLDFLLPFFGFGYNYTWVSIHGFLAFSDGPTLSPTYPLTFPIVDYPKQSDPSFIGPFYSKCKIGELRGDELDPRRSGVYFRLERNLIGRTDQYGVELRERLKWDIREGIVGAEWFEPRHAVIVTWKNVTFAGGTIHARKTTNTFQTVLATDETRTYVIFNYKHLGWSAHTEAGGSSEDGTGGTPAFIGFNAGNGTRSFEYKPYSQTPKFNSILSSGHVNGFPGRHIFRVDEKIMQGQCIPEIYDMAAHKQMLTFAPESGNLLGGTIVNVTGPCFDRSQKLTCRFNTLRVPGAVIDKNRATCIMPRIYATGYIDFYVEVDGSNDLHWKGKFLVETPFTAPELVTFPESDQLKKEPSKLLINWDYKNLTLDRNTAVSITLWGYRENTITPEIVHLETLADAVPNTGEYTVNPKDFHRRMKEMALNFEIGIVSVNITYPSDALGIPYEPILWSRPIPLAWYLLPSWIDKYGRRWDEKICGNWIVRDRLLKNFASDLPICPCKMEQAIADKGRFLPDQNCDKDGKVSNCYLHENAKHCVRSAMPTRSGSGQQCCYDMHGYLMMTMDNKWGGRPNRAHDYGHIPWNEASKVPSLSHYLHDVAPFFPCCMWAHEHSWWCMTFRFERRASQNCVGYQTPAVATIYGDPHIFTFDGLPYTFNGKGEYVLVKSKTDRHKLDVQGRFEQLHDSVITGEIKATLLTAIAAKDNQSVTVEIRVRPRDAQWRYKLDVIVDNHRVFFDRFPQKIQTFPGVTVYTPTAIQNQSHVIAMFESGAGVEVIENMGHMTARVYLPMTYLNQTRGLFGNWSGTIDDDLVLPDGSIANAGSANNLDSIHNQFALQWMVDDKDTEDKGYSLFYHENGKTSSSYNDRSFRPVMTTDIRQIIPYNVTLKAEEVEDFCGDSWPCKYDYAVTLNREYGHWAKYYESQFVTLRDTGLRQIVSCGALMTPIHGRKSTFKYTPGTKVEFDCDPDFVLVGERRRECLSSGEWNIPSRGAGDHRTETEWLNWNPAKTTRCIEDGEHAAVASAKTAGIVLGILLPVIILVFILILWCRKMYAEQTEPEVFYTDKLNPGPAYTNYNRNSSIGYPIETTGSVTSPTYPTATTTFATSAAPPNENVPRENIQMVTRSPVIQNMPELESSPRSSRSSGSRASSTGRNNARDVRKRSSGNAGGIRVAPPVPPPNMNINVNNASPEENQVDPYDGVYYTGEPIPGRPDNIEFRDENNDTVSPNIGIGRSGGVGRNGLPRRQKEGEHNAVSSAKTSGIVLGIIIPIVIIALCLLVAYRRRNREHQIAQPAYLTSTRDIQITSPTTVSPPQGDSGRKESAA</sequence>
<dbReference type="PANTHER" id="PTHR13802:SF52">
    <property type="entry name" value="MUCIN-4"/>
    <property type="match status" value="1"/>
</dbReference>
<dbReference type="InterPro" id="IPR003886">
    <property type="entry name" value="NIDO_dom"/>
</dbReference>
<dbReference type="PROSITE" id="PS51233">
    <property type="entry name" value="VWFD"/>
    <property type="match status" value="1"/>
</dbReference>
<feature type="signal peptide" evidence="9">
    <location>
        <begin position="1"/>
        <end position="29"/>
    </location>
</feature>
<dbReference type="GO" id="GO:0007160">
    <property type="term" value="P:cell-matrix adhesion"/>
    <property type="evidence" value="ECO:0007669"/>
    <property type="project" value="InterPro"/>
</dbReference>
<evidence type="ECO:0000256" key="8">
    <source>
        <dbReference type="SAM" id="Phobius"/>
    </source>
</evidence>
<evidence type="ECO:0000259" key="11">
    <source>
        <dbReference type="PROSITE" id="PS50923"/>
    </source>
</evidence>
<dbReference type="SMART" id="SM00032">
    <property type="entry name" value="CCP"/>
    <property type="match status" value="1"/>
</dbReference>
<organism evidence="14 15">
    <name type="scientific">Orchesella cincta</name>
    <name type="common">Springtail</name>
    <name type="synonym">Podura cincta</name>
    <dbReference type="NCBI Taxonomy" id="48709"/>
    <lineage>
        <taxon>Eukaryota</taxon>
        <taxon>Metazoa</taxon>
        <taxon>Ecdysozoa</taxon>
        <taxon>Arthropoda</taxon>
        <taxon>Hexapoda</taxon>
        <taxon>Collembola</taxon>
        <taxon>Entomobryomorpha</taxon>
        <taxon>Entomobryoidea</taxon>
        <taxon>Orchesellidae</taxon>
        <taxon>Orchesellinae</taxon>
        <taxon>Orchesella</taxon>
    </lineage>
</organism>
<feature type="domain" description="AMOP" evidence="10">
    <location>
        <begin position="589"/>
        <end position="741"/>
    </location>
</feature>
<evidence type="ECO:0000259" key="12">
    <source>
        <dbReference type="PROSITE" id="PS51220"/>
    </source>
</evidence>
<accession>A0A1D2NEK8</accession>
<feature type="compositionally biased region" description="Low complexity" evidence="7">
    <location>
        <begin position="1255"/>
        <end position="1268"/>
    </location>
</feature>
<dbReference type="Pfam" id="PF00084">
    <property type="entry name" value="Sushi"/>
    <property type="match status" value="1"/>
</dbReference>
<dbReference type="InterPro" id="IPR013783">
    <property type="entry name" value="Ig-like_fold"/>
</dbReference>
<comment type="caution">
    <text evidence="6">Lacks conserved residue(s) required for the propagation of feature annotation.</text>
</comment>
<dbReference type="OrthoDB" id="6051552at2759"/>
<evidence type="ECO:0000259" key="10">
    <source>
        <dbReference type="PROSITE" id="PS50856"/>
    </source>
</evidence>
<keyword evidence="15" id="KW-1185">Reference proteome</keyword>
<feature type="compositionally biased region" description="Polar residues" evidence="7">
    <location>
        <begin position="1420"/>
        <end position="1432"/>
    </location>
</feature>
<dbReference type="GO" id="GO:0016020">
    <property type="term" value="C:membrane"/>
    <property type="evidence" value="ECO:0007669"/>
    <property type="project" value="UniProtKB-SubCell"/>
</dbReference>
<dbReference type="Proteomes" id="UP000094527">
    <property type="component" value="Unassembled WGS sequence"/>
</dbReference>
<dbReference type="STRING" id="48709.A0A1D2NEK8"/>
<evidence type="ECO:0000256" key="7">
    <source>
        <dbReference type="SAM" id="MobiDB-lite"/>
    </source>
</evidence>
<dbReference type="OMA" id="NPRWPEQ"/>
<feature type="domain" description="NIDO" evidence="12">
    <location>
        <begin position="194"/>
        <end position="353"/>
    </location>
</feature>
<dbReference type="InterPro" id="IPR014756">
    <property type="entry name" value="Ig_E-set"/>
</dbReference>
<dbReference type="SUPFAM" id="SSF81296">
    <property type="entry name" value="E set domains"/>
    <property type="match status" value="1"/>
</dbReference>
<dbReference type="InterPro" id="IPR001846">
    <property type="entry name" value="VWF_type-D"/>
</dbReference>
<gene>
    <name evidence="14" type="ORF">Ocin01_03000</name>
</gene>
<feature type="chain" id="PRO_5008905452" evidence="9">
    <location>
        <begin position="30"/>
        <end position="1442"/>
    </location>
</feature>
<evidence type="ECO:0000256" key="6">
    <source>
        <dbReference type="PROSITE-ProRule" id="PRU00302"/>
    </source>
</evidence>
<keyword evidence="3 8" id="KW-1133">Transmembrane helix</keyword>
<feature type="domain" description="Sushi" evidence="11">
    <location>
        <begin position="1055"/>
        <end position="1110"/>
    </location>
</feature>
<evidence type="ECO:0000256" key="4">
    <source>
        <dbReference type="ARBA" id="ARBA00023136"/>
    </source>
</evidence>
<feature type="compositionally biased region" description="Low complexity" evidence="7">
    <location>
        <begin position="1210"/>
        <end position="1228"/>
    </location>
</feature>
<dbReference type="InterPro" id="IPR000436">
    <property type="entry name" value="Sushi_SCR_CCP_dom"/>
</dbReference>
<dbReference type="Pfam" id="PF06119">
    <property type="entry name" value="NIDO"/>
    <property type="match status" value="1"/>
</dbReference>
<evidence type="ECO:0000256" key="3">
    <source>
        <dbReference type="ARBA" id="ARBA00022989"/>
    </source>
</evidence>
<feature type="transmembrane region" description="Helical" evidence="8">
    <location>
        <begin position="1145"/>
        <end position="1166"/>
    </location>
</feature>
<feature type="transmembrane region" description="Helical" evidence="8">
    <location>
        <begin position="1379"/>
        <end position="1399"/>
    </location>
</feature>
<dbReference type="PROSITE" id="PS51220">
    <property type="entry name" value="NIDO"/>
    <property type="match status" value="1"/>
</dbReference>
<evidence type="ECO:0000313" key="15">
    <source>
        <dbReference type="Proteomes" id="UP000094527"/>
    </source>
</evidence>
<evidence type="ECO:0000256" key="5">
    <source>
        <dbReference type="ARBA" id="ARBA00023157"/>
    </source>
</evidence>
<dbReference type="Pfam" id="PF00094">
    <property type="entry name" value="VWD"/>
    <property type="match status" value="1"/>
</dbReference>
<dbReference type="InterPro" id="IPR035976">
    <property type="entry name" value="Sushi/SCR/CCP_sf"/>
</dbReference>
<dbReference type="Pfam" id="PF03782">
    <property type="entry name" value="AMOP"/>
    <property type="match status" value="1"/>
</dbReference>
<keyword evidence="2 8" id="KW-0812">Transmembrane</keyword>
<feature type="region of interest" description="Disordered" evidence="7">
    <location>
        <begin position="1420"/>
        <end position="1442"/>
    </location>
</feature>
<dbReference type="Gene3D" id="2.60.40.10">
    <property type="entry name" value="Immunoglobulins"/>
    <property type="match status" value="1"/>
</dbReference>
<dbReference type="SMART" id="SM00216">
    <property type="entry name" value="VWD"/>
    <property type="match status" value="1"/>
</dbReference>
<reference evidence="14 15" key="1">
    <citation type="journal article" date="2016" name="Genome Biol. Evol.">
        <title>Gene Family Evolution Reflects Adaptation to Soil Environmental Stressors in the Genome of the Collembolan Orchesella cincta.</title>
        <authorList>
            <person name="Faddeeva-Vakhrusheva A."/>
            <person name="Derks M.F."/>
            <person name="Anvar S.Y."/>
            <person name="Agamennone V."/>
            <person name="Suring W."/>
            <person name="Smit S."/>
            <person name="van Straalen N.M."/>
            <person name="Roelofs D."/>
        </authorList>
    </citation>
    <scope>NUCLEOTIDE SEQUENCE [LARGE SCALE GENOMIC DNA]</scope>
    <source>
        <tissue evidence="14">Mixed pool</tissue>
    </source>
</reference>
<comment type="caution">
    <text evidence="14">The sequence shown here is derived from an EMBL/GenBank/DDBJ whole genome shotgun (WGS) entry which is preliminary data.</text>
</comment>
<feature type="region of interest" description="Disordered" evidence="7">
    <location>
        <begin position="1207"/>
        <end position="1300"/>
    </location>
</feature>